<reference evidence="1" key="2">
    <citation type="journal article" date="2021" name="PeerJ">
        <title>Extensive microbial diversity within the chicken gut microbiome revealed by metagenomics and culture.</title>
        <authorList>
            <person name="Gilroy R."/>
            <person name="Ravi A."/>
            <person name="Getino M."/>
            <person name="Pursley I."/>
            <person name="Horton D.L."/>
            <person name="Alikhan N.F."/>
            <person name="Baker D."/>
            <person name="Gharbi K."/>
            <person name="Hall N."/>
            <person name="Watson M."/>
            <person name="Adriaenssens E.M."/>
            <person name="Foster-Nyarko E."/>
            <person name="Jarju S."/>
            <person name="Secka A."/>
            <person name="Antonio M."/>
            <person name="Oren A."/>
            <person name="Chaudhuri R.R."/>
            <person name="La Ragione R."/>
            <person name="Hildebrand F."/>
            <person name="Pallen M.J."/>
        </authorList>
    </citation>
    <scope>NUCLEOTIDE SEQUENCE</scope>
    <source>
        <strain evidence="1">20514</strain>
    </source>
</reference>
<dbReference type="AlphaFoldDB" id="A0A9D9EIB3"/>
<protein>
    <submittedName>
        <fullName evidence="1">Fimbrillin family protein</fullName>
    </submittedName>
</protein>
<dbReference type="EMBL" id="JADIMQ010000031">
    <property type="protein sequence ID" value="MBO8448048.1"/>
    <property type="molecule type" value="Genomic_DNA"/>
</dbReference>
<gene>
    <name evidence="1" type="ORF">IAC29_02105</name>
</gene>
<dbReference type="PROSITE" id="PS51257">
    <property type="entry name" value="PROKAR_LIPOPROTEIN"/>
    <property type="match status" value="1"/>
</dbReference>
<dbReference type="CDD" id="cd13121">
    <property type="entry name" value="BF2867_like_C"/>
    <property type="match status" value="1"/>
</dbReference>
<evidence type="ECO:0000313" key="2">
    <source>
        <dbReference type="Proteomes" id="UP000810252"/>
    </source>
</evidence>
<dbReference type="Pfam" id="PF13149">
    <property type="entry name" value="Mfa_like_1"/>
    <property type="match status" value="1"/>
</dbReference>
<proteinExistence type="predicted"/>
<sequence>MENTVKYNSIAAAAAVLFLTTTVSCKKTDVGYGDNTTNEPGRIEILTSINALTKAPVLDENGKGNFSDGDIFTVAVSGSGFPDITENYTTGSPGLLWSDLNLPEETVDVYFSGCYPVREPAADGTFTFTVSPENETDLLLAPAVKVRKNTGTAVTLAFRHALHKLAVEYVPDGLTDGQLTQISTSFKALSSCSVDQAKGTILENTASGLSEVGTRQGRQVSCLIIPQEKDNITLEVSLDGTVQSLGIPDYTQDGSPVGMLEGGKCLTVRVKVSAGKISLDGVQIVGWEEQGTVDGELEL</sequence>
<dbReference type="InterPro" id="IPR042278">
    <property type="entry name" value="Mfa-like_1_N"/>
</dbReference>
<organism evidence="1 2">
    <name type="scientific">Candidatus Cryptobacteroides merdigallinarum</name>
    <dbReference type="NCBI Taxonomy" id="2840770"/>
    <lineage>
        <taxon>Bacteria</taxon>
        <taxon>Pseudomonadati</taxon>
        <taxon>Bacteroidota</taxon>
        <taxon>Bacteroidia</taxon>
        <taxon>Bacteroidales</taxon>
        <taxon>Candidatus Cryptobacteroides</taxon>
    </lineage>
</organism>
<dbReference type="Gene3D" id="2.60.40.2620">
    <property type="entry name" value="Fimbrillin-like"/>
    <property type="match status" value="1"/>
</dbReference>
<dbReference type="InterPro" id="IPR025049">
    <property type="entry name" value="Mfa-like_1"/>
</dbReference>
<reference evidence="1" key="1">
    <citation type="submission" date="2020-10" db="EMBL/GenBank/DDBJ databases">
        <authorList>
            <person name="Gilroy R."/>
        </authorList>
    </citation>
    <scope>NUCLEOTIDE SEQUENCE</scope>
    <source>
        <strain evidence="1">20514</strain>
    </source>
</reference>
<comment type="caution">
    <text evidence="1">The sequence shown here is derived from an EMBL/GenBank/DDBJ whole genome shotgun (WGS) entry which is preliminary data.</text>
</comment>
<dbReference type="Proteomes" id="UP000810252">
    <property type="component" value="Unassembled WGS sequence"/>
</dbReference>
<dbReference type="CDD" id="cd13120">
    <property type="entry name" value="BF2867_like_N"/>
    <property type="match status" value="1"/>
</dbReference>
<evidence type="ECO:0000313" key="1">
    <source>
        <dbReference type="EMBL" id="MBO8448048.1"/>
    </source>
</evidence>
<name>A0A9D9EIB3_9BACT</name>
<accession>A0A9D9EIB3</accession>
<dbReference type="Gene3D" id="2.60.40.2630">
    <property type="match status" value="1"/>
</dbReference>